<organism evidence="5 6">
    <name type="scientific">Ciona intestinalis</name>
    <name type="common">Transparent sea squirt</name>
    <name type="synonym">Ascidia intestinalis</name>
    <dbReference type="NCBI Taxonomy" id="7719"/>
    <lineage>
        <taxon>Eukaryota</taxon>
        <taxon>Metazoa</taxon>
        <taxon>Chordata</taxon>
        <taxon>Tunicata</taxon>
        <taxon>Ascidiacea</taxon>
        <taxon>Phlebobranchia</taxon>
        <taxon>Cionidae</taxon>
        <taxon>Ciona</taxon>
    </lineage>
</organism>
<dbReference type="SUPFAM" id="SSF56112">
    <property type="entry name" value="Protein kinase-like (PK-like)"/>
    <property type="match status" value="1"/>
</dbReference>
<proteinExistence type="predicted"/>
<dbReference type="Pfam" id="PF00069">
    <property type="entry name" value="Pkinase"/>
    <property type="match status" value="1"/>
</dbReference>
<reference evidence="5" key="4">
    <citation type="submission" date="2025-09" db="UniProtKB">
        <authorList>
            <consortium name="Ensembl"/>
        </authorList>
    </citation>
    <scope>IDENTIFICATION</scope>
</reference>
<dbReference type="Ensembl" id="ENSCINT00000035784.1">
    <property type="protein sequence ID" value="ENSCINP00000035631.1"/>
    <property type="gene ID" value="ENSCING00000019050.1"/>
</dbReference>
<feature type="domain" description="Protein kinase" evidence="4">
    <location>
        <begin position="16"/>
        <end position="218"/>
    </location>
</feature>
<keyword evidence="6" id="KW-1185">Reference proteome</keyword>
<dbReference type="PANTHER" id="PTHR27001">
    <property type="entry name" value="OS01G0253100 PROTEIN"/>
    <property type="match status" value="1"/>
</dbReference>
<dbReference type="Gene3D" id="1.10.510.10">
    <property type="entry name" value="Transferase(Phosphotransferase) domain 1"/>
    <property type="match status" value="1"/>
</dbReference>
<accession>H2Y147</accession>
<reference evidence="6" key="1">
    <citation type="journal article" date="2002" name="Science">
        <title>The draft genome of Ciona intestinalis: insights into chordate and vertebrate origins.</title>
        <authorList>
            <person name="Dehal P."/>
            <person name="Satou Y."/>
            <person name="Campbell R.K."/>
            <person name="Chapman J."/>
            <person name="Degnan B."/>
            <person name="De Tomaso A."/>
            <person name="Davidson B."/>
            <person name="Di Gregorio A."/>
            <person name="Gelpke M."/>
            <person name="Goodstein D.M."/>
            <person name="Harafuji N."/>
            <person name="Hastings K.E."/>
            <person name="Ho I."/>
            <person name="Hotta K."/>
            <person name="Huang W."/>
            <person name="Kawashima T."/>
            <person name="Lemaire P."/>
            <person name="Martinez D."/>
            <person name="Meinertzhagen I.A."/>
            <person name="Necula S."/>
            <person name="Nonaka M."/>
            <person name="Putnam N."/>
            <person name="Rash S."/>
            <person name="Saiga H."/>
            <person name="Satake M."/>
            <person name="Terry A."/>
            <person name="Yamada L."/>
            <person name="Wang H.G."/>
            <person name="Awazu S."/>
            <person name="Azumi K."/>
            <person name="Boore J."/>
            <person name="Branno M."/>
            <person name="Chin-Bow S."/>
            <person name="DeSantis R."/>
            <person name="Doyle S."/>
            <person name="Francino P."/>
            <person name="Keys D.N."/>
            <person name="Haga S."/>
            <person name="Hayashi H."/>
            <person name="Hino K."/>
            <person name="Imai K.S."/>
            <person name="Inaba K."/>
            <person name="Kano S."/>
            <person name="Kobayashi K."/>
            <person name="Kobayashi M."/>
            <person name="Lee B.I."/>
            <person name="Makabe K.W."/>
            <person name="Manohar C."/>
            <person name="Matassi G."/>
            <person name="Medina M."/>
            <person name="Mochizuki Y."/>
            <person name="Mount S."/>
            <person name="Morishita T."/>
            <person name="Miura S."/>
            <person name="Nakayama A."/>
            <person name="Nishizaka S."/>
            <person name="Nomoto H."/>
            <person name="Ohta F."/>
            <person name="Oishi K."/>
            <person name="Rigoutsos I."/>
            <person name="Sano M."/>
            <person name="Sasaki A."/>
            <person name="Sasakura Y."/>
            <person name="Shoguchi E."/>
            <person name="Shin-i T."/>
            <person name="Spagnuolo A."/>
            <person name="Stainier D."/>
            <person name="Suzuki M.M."/>
            <person name="Tassy O."/>
            <person name="Takatori N."/>
            <person name="Tokuoka M."/>
            <person name="Yagi K."/>
            <person name="Yoshizaki F."/>
            <person name="Wada S."/>
            <person name="Zhang C."/>
            <person name="Hyatt P.D."/>
            <person name="Larimer F."/>
            <person name="Detter C."/>
            <person name="Doggett N."/>
            <person name="Glavina T."/>
            <person name="Hawkins T."/>
            <person name="Richardson P."/>
            <person name="Lucas S."/>
            <person name="Kohara Y."/>
            <person name="Levine M."/>
            <person name="Satoh N."/>
            <person name="Rokhsar D.S."/>
        </authorList>
    </citation>
    <scope>NUCLEOTIDE SEQUENCE [LARGE SCALE GENOMIC DNA]</scope>
</reference>
<evidence type="ECO:0000256" key="3">
    <source>
        <dbReference type="PROSITE-ProRule" id="PRU10141"/>
    </source>
</evidence>
<dbReference type="PROSITE" id="PS50011">
    <property type="entry name" value="PROTEIN_KINASE_DOM"/>
    <property type="match status" value="1"/>
</dbReference>
<keyword evidence="2 3" id="KW-0067">ATP-binding</keyword>
<dbReference type="HOGENOM" id="CLU_1269408_0_0_1"/>
<dbReference type="Proteomes" id="UP000008144">
    <property type="component" value="Chromosome 14"/>
</dbReference>
<dbReference type="STRING" id="7719.ENSCINP00000035631"/>
<dbReference type="AlphaFoldDB" id="H2Y147"/>
<reference evidence="5" key="3">
    <citation type="submission" date="2025-08" db="UniProtKB">
        <authorList>
            <consortium name="Ensembl"/>
        </authorList>
    </citation>
    <scope>IDENTIFICATION</scope>
</reference>
<dbReference type="PROSITE" id="PS00107">
    <property type="entry name" value="PROTEIN_KINASE_ATP"/>
    <property type="match status" value="1"/>
</dbReference>
<dbReference type="EMBL" id="EAAA01001283">
    <property type="status" value="NOT_ANNOTATED_CDS"/>
    <property type="molecule type" value="Genomic_DNA"/>
</dbReference>
<dbReference type="PROSITE" id="PS51257">
    <property type="entry name" value="PROKAR_LIPOPROTEIN"/>
    <property type="match status" value="1"/>
</dbReference>
<sequence>MLCKPNLDTTLLKCEVNSSAVLGTGCSGTTYKALHGVYGDVAAKLLKYNNDVNRKAANEIDLLSSINGNKFVVNYFGWNYVKHSGIEYPLIVMEYMECGSLHDVLYKDSSIDFHYSLRKRAMKEFAEGLRFLHFHLYGKHPIVHCDLKVTEVEINSPTRCLMLGAKKVGKHEMENLYKHFMVAKRLKNEPYNEFIIISQKHYEAYSPAIDVVLLCFAC</sequence>
<protein>
    <recommendedName>
        <fullName evidence="4">Protein kinase domain-containing protein</fullName>
    </recommendedName>
</protein>
<dbReference type="InParanoid" id="H2Y147"/>
<evidence type="ECO:0000313" key="5">
    <source>
        <dbReference type="Ensembl" id="ENSCINP00000035631.1"/>
    </source>
</evidence>
<reference evidence="5" key="2">
    <citation type="journal article" date="2008" name="Genome Biol.">
        <title>Improved genome assembly and evidence-based global gene model set for the chordate Ciona intestinalis: new insight into intron and operon populations.</title>
        <authorList>
            <person name="Satou Y."/>
            <person name="Mineta K."/>
            <person name="Ogasawara M."/>
            <person name="Sasakura Y."/>
            <person name="Shoguchi E."/>
            <person name="Ueno K."/>
            <person name="Yamada L."/>
            <person name="Matsumoto J."/>
            <person name="Wasserscheid J."/>
            <person name="Dewar K."/>
            <person name="Wiley G.B."/>
            <person name="Macmil S.L."/>
            <person name="Roe B.A."/>
            <person name="Zeller R.W."/>
            <person name="Hastings K.E."/>
            <person name="Lemaire P."/>
            <person name="Lindquist E."/>
            <person name="Endo T."/>
            <person name="Hotta K."/>
            <person name="Inaba K."/>
        </authorList>
    </citation>
    <scope>NUCLEOTIDE SEQUENCE [LARGE SCALE GENOMIC DNA]</scope>
    <source>
        <strain evidence="5">wild type</strain>
    </source>
</reference>
<dbReference type="InterPro" id="IPR000719">
    <property type="entry name" value="Prot_kinase_dom"/>
</dbReference>
<evidence type="ECO:0000313" key="6">
    <source>
        <dbReference type="Proteomes" id="UP000008144"/>
    </source>
</evidence>
<dbReference type="GO" id="GO:0005524">
    <property type="term" value="F:ATP binding"/>
    <property type="evidence" value="ECO:0007669"/>
    <property type="project" value="UniProtKB-UniRule"/>
</dbReference>
<keyword evidence="1 3" id="KW-0547">Nucleotide-binding</keyword>
<dbReference type="PANTHER" id="PTHR27001:SF931">
    <property type="entry name" value="OS11G0664100 PROTEIN"/>
    <property type="match status" value="1"/>
</dbReference>
<evidence type="ECO:0000259" key="4">
    <source>
        <dbReference type="PROSITE" id="PS50011"/>
    </source>
</evidence>
<dbReference type="GO" id="GO:0004672">
    <property type="term" value="F:protein kinase activity"/>
    <property type="evidence" value="ECO:0007669"/>
    <property type="project" value="InterPro"/>
</dbReference>
<dbReference type="InterPro" id="IPR011009">
    <property type="entry name" value="Kinase-like_dom_sf"/>
</dbReference>
<evidence type="ECO:0000256" key="2">
    <source>
        <dbReference type="ARBA" id="ARBA00022840"/>
    </source>
</evidence>
<feature type="binding site" evidence="3">
    <location>
        <position position="44"/>
    </location>
    <ligand>
        <name>ATP</name>
        <dbReference type="ChEBI" id="CHEBI:30616"/>
    </ligand>
</feature>
<evidence type="ECO:0000256" key="1">
    <source>
        <dbReference type="ARBA" id="ARBA00022741"/>
    </source>
</evidence>
<dbReference type="InterPro" id="IPR017441">
    <property type="entry name" value="Protein_kinase_ATP_BS"/>
</dbReference>
<name>H2Y147_CIOIN</name>